<feature type="repeat" description="ANK" evidence="3">
    <location>
        <begin position="86"/>
        <end position="118"/>
    </location>
</feature>
<dbReference type="InterPro" id="IPR036770">
    <property type="entry name" value="Ankyrin_rpt-contain_sf"/>
</dbReference>
<dbReference type="EMBL" id="BRYB01000516">
    <property type="protein sequence ID" value="GMI31602.1"/>
    <property type="molecule type" value="Genomic_DNA"/>
</dbReference>
<feature type="region of interest" description="Disordered" evidence="5">
    <location>
        <begin position="350"/>
        <end position="415"/>
    </location>
</feature>
<dbReference type="SUPFAM" id="SSF48403">
    <property type="entry name" value="Ankyrin repeat"/>
    <property type="match status" value="1"/>
</dbReference>
<feature type="compositionally biased region" description="Basic and acidic residues" evidence="5">
    <location>
        <begin position="405"/>
        <end position="415"/>
    </location>
</feature>
<dbReference type="InterPro" id="IPR002110">
    <property type="entry name" value="Ankyrin_rpt"/>
</dbReference>
<organism evidence="7 8">
    <name type="scientific">Tetraparma gracilis</name>
    <dbReference type="NCBI Taxonomy" id="2962635"/>
    <lineage>
        <taxon>Eukaryota</taxon>
        <taxon>Sar</taxon>
        <taxon>Stramenopiles</taxon>
        <taxon>Ochrophyta</taxon>
        <taxon>Bolidophyceae</taxon>
        <taxon>Parmales</taxon>
        <taxon>Triparmaceae</taxon>
        <taxon>Tetraparma</taxon>
    </lineage>
</organism>
<evidence type="ECO:0000256" key="4">
    <source>
        <dbReference type="PROSITE-ProRule" id="PRU00267"/>
    </source>
</evidence>
<feature type="region of interest" description="Disordered" evidence="5">
    <location>
        <begin position="283"/>
        <end position="327"/>
    </location>
</feature>
<feature type="region of interest" description="Disordered" evidence="5">
    <location>
        <begin position="161"/>
        <end position="211"/>
    </location>
</feature>
<dbReference type="PANTHER" id="PTHR24201">
    <property type="entry name" value="ANK_REP_REGION DOMAIN-CONTAINING PROTEIN"/>
    <property type="match status" value="1"/>
</dbReference>
<feature type="non-terminal residue" evidence="7">
    <location>
        <position position="1"/>
    </location>
</feature>
<dbReference type="PROSITE" id="PS50297">
    <property type="entry name" value="ANK_REP_REGION"/>
    <property type="match status" value="1"/>
</dbReference>
<dbReference type="InterPro" id="IPR050776">
    <property type="entry name" value="Ank_Repeat/CDKN_Inhibitor"/>
</dbReference>
<feature type="compositionally biased region" description="Low complexity" evidence="5">
    <location>
        <begin position="294"/>
        <end position="314"/>
    </location>
</feature>
<dbReference type="PROSITE" id="PS50088">
    <property type="entry name" value="ANK_REPEAT"/>
    <property type="match status" value="1"/>
</dbReference>
<feature type="region of interest" description="Disordered" evidence="5">
    <location>
        <begin position="454"/>
        <end position="496"/>
    </location>
</feature>
<keyword evidence="8" id="KW-1185">Reference proteome</keyword>
<evidence type="ECO:0000313" key="7">
    <source>
        <dbReference type="EMBL" id="GMI31602.1"/>
    </source>
</evidence>
<dbReference type="SMART" id="SM00398">
    <property type="entry name" value="HMG"/>
    <property type="match status" value="1"/>
</dbReference>
<dbReference type="Proteomes" id="UP001165060">
    <property type="component" value="Unassembled WGS sequence"/>
</dbReference>
<dbReference type="Gene3D" id="1.10.30.10">
    <property type="entry name" value="High mobility group box domain"/>
    <property type="match status" value="1"/>
</dbReference>
<dbReference type="PROSITE" id="PS50118">
    <property type="entry name" value="HMG_BOX_2"/>
    <property type="match status" value="1"/>
</dbReference>
<feature type="domain" description="HMG box" evidence="6">
    <location>
        <begin position="210"/>
        <end position="278"/>
    </location>
</feature>
<dbReference type="SMART" id="SM00248">
    <property type="entry name" value="ANK"/>
    <property type="match status" value="2"/>
</dbReference>
<dbReference type="InterPro" id="IPR036910">
    <property type="entry name" value="HMG_box_dom_sf"/>
</dbReference>
<sequence length="631" mass="66720">PPPPPSSLPEYVECVDRYLLSDSGPALSALFVEVSSSSSLDELVSAFAASHRTYPFHKAVRSRSFSCVNSMVSLFSASLSTTADPNGVSPLHYAAASADLGMVERVLELGGEVNVVDDAGLTPLHACFQALLNNLRSAPPSPPPFSSSSLITTYNLDAEFAPSPLPKSGTGTGRRKGKKTAAPPAAKAKGSAKKGKKGKADDGKPRPVRPSKALSGFNLFYKWESKRMKDVGEKLNYGAIGAHMGGRWKAMDTATRKPFMDEAALDSERYRRERDHNIRVFENEQAHAGPSAHASSDMSATPATSATPASGAPVPANPGQPPMGSINLVGAPLSTAFEGTNWHGQSSPYGGYPYADLPQPPPNHYASSNHSTSTLTTKKDTDNSLRGSAASASSLSTTGWVPPNSRRESSASTVELRDSFSEMSARRESSSSLLDPNRDSFSILSGVATSLVLGSPHAGSPDLLEKQQQQQHKQRPPPPQSTHSHSSGSMGMPINYEHMNMNTFSDLSHLSMQRDHERLEEQLQHQFSGGAIEPLPSSAHSQFPQAQGGPDSERISAPPPPLPLVAAAEPVANSNSGASEITVDSGGASRRAGPVSTASMCSLNNMRDAASIEDAIEFFDESDDCDGSKGD</sequence>
<dbReference type="Gene3D" id="1.25.40.20">
    <property type="entry name" value="Ankyrin repeat-containing domain"/>
    <property type="match status" value="1"/>
</dbReference>
<evidence type="ECO:0000256" key="3">
    <source>
        <dbReference type="PROSITE-ProRule" id="PRU00023"/>
    </source>
</evidence>
<protein>
    <recommendedName>
        <fullName evidence="6">HMG box domain-containing protein</fullName>
    </recommendedName>
</protein>
<dbReference type="Pfam" id="PF00023">
    <property type="entry name" value="Ank"/>
    <property type="match status" value="1"/>
</dbReference>
<comment type="caution">
    <text evidence="7">The sequence shown here is derived from an EMBL/GenBank/DDBJ whole genome shotgun (WGS) entry which is preliminary data.</text>
</comment>
<feature type="compositionally biased region" description="Low complexity" evidence="5">
    <location>
        <begin position="481"/>
        <end position="493"/>
    </location>
</feature>
<gene>
    <name evidence="7" type="ORF">TeGR_g1938</name>
</gene>
<keyword evidence="2 3" id="KW-0040">ANK repeat</keyword>
<reference evidence="7 8" key="1">
    <citation type="journal article" date="2023" name="Commun. Biol.">
        <title>Genome analysis of Parmales, the sister group of diatoms, reveals the evolutionary specialization of diatoms from phago-mixotrophs to photoautotrophs.</title>
        <authorList>
            <person name="Ban H."/>
            <person name="Sato S."/>
            <person name="Yoshikawa S."/>
            <person name="Yamada K."/>
            <person name="Nakamura Y."/>
            <person name="Ichinomiya M."/>
            <person name="Sato N."/>
            <person name="Blanc-Mathieu R."/>
            <person name="Endo H."/>
            <person name="Kuwata A."/>
            <person name="Ogata H."/>
        </authorList>
    </citation>
    <scope>NUCLEOTIDE SEQUENCE [LARGE SCALE GENOMIC DNA]</scope>
</reference>
<feature type="region of interest" description="Disordered" evidence="5">
    <location>
        <begin position="571"/>
        <end position="595"/>
    </location>
</feature>
<evidence type="ECO:0000259" key="6">
    <source>
        <dbReference type="PROSITE" id="PS50118"/>
    </source>
</evidence>
<feature type="region of interest" description="Disordered" evidence="5">
    <location>
        <begin position="530"/>
        <end position="557"/>
    </location>
</feature>
<feature type="DNA-binding region" description="HMG box" evidence="4">
    <location>
        <begin position="210"/>
        <end position="278"/>
    </location>
</feature>
<name>A0ABQ6MRR9_9STRA</name>
<accession>A0ABQ6MRR9</accession>
<dbReference type="Pfam" id="PF00505">
    <property type="entry name" value="HMG_box"/>
    <property type="match status" value="1"/>
</dbReference>
<keyword evidence="4" id="KW-0539">Nucleus</keyword>
<feature type="compositionally biased region" description="Low complexity" evidence="5">
    <location>
        <begin position="384"/>
        <end position="399"/>
    </location>
</feature>
<keyword evidence="4" id="KW-0238">DNA-binding</keyword>
<dbReference type="SUPFAM" id="SSF47095">
    <property type="entry name" value="HMG-box"/>
    <property type="match status" value="1"/>
</dbReference>
<proteinExistence type="predicted"/>
<dbReference type="InterPro" id="IPR009071">
    <property type="entry name" value="HMG_box_dom"/>
</dbReference>
<feature type="compositionally biased region" description="Low complexity" evidence="5">
    <location>
        <begin position="180"/>
        <end position="189"/>
    </location>
</feature>
<evidence type="ECO:0000256" key="5">
    <source>
        <dbReference type="SAM" id="MobiDB-lite"/>
    </source>
</evidence>
<evidence type="ECO:0000256" key="1">
    <source>
        <dbReference type="ARBA" id="ARBA00022737"/>
    </source>
</evidence>
<keyword evidence="1" id="KW-0677">Repeat</keyword>
<evidence type="ECO:0000313" key="8">
    <source>
        <dbReference type="Proteomes" id="UP001165060"/>
    </source>
</evidence>
<evidence type="ECO:0000256" key="2">
    <source>
        <dbReference type="ARBA" id="ARBA00023043"/>
    </source>
</evidence>